<evidence type="ECO:0000256" key="1">
    <source>
        <dbReference type="SAM" id="Coils"/>
    </source>
</evidence>
<evidence type="ECO:0000259" key="2">
    <source>
        <dbReference type="Pfam" id="PF00931"/>
    </source>
</evidence>
<evidence type="ECO:0000313" key="4">
    <source>
        <dbReference type="EMBL" id="QYX32846.1"/>
    </source>
</evidence>
<dbReference type="PRINTS" id="PR00364">
    <property type="entry name" value="DISEASERSIST"/>
</dbReference>
<feature type="domain" description="vWA-MoxR associated protein N-terminal HTH" evidence="3">
    <location>
        <begin position="1"/>
        <end position="83"/>
    </location>
</feature>
<organism evidence="4 5">
    <name type="scientific">Sphaerospermopsis torques-reginae ITEP-024</name>
    <dbReference type="NCBI Taxonomy" id="984208"/>
    <lineage>
        <taxon>Bacteria</taxon>
        <taxon>Bacillati</taxon>
        <taxon>Cyanobacteriota</taxon>
        <taxon>Cyanophyceae</taxon>
        <taxon>Nostocales</taxon>
        <taxon>Aphanizomenonaceae</taxon>
        <taxon>Sphaerospermopsis</taxon>
        <taxon>Sphaerospermopsis torques-reginae</taxon>
    </lineage>
</organism>
<sequence>MNIKELSKWADDQVFYQTGNRLSSLQKSILEGVLQSQDFCEIKDNNGYSYDHIKREGAKLWKLLSEIFKEDIKQSNVRSILENQATSTIYNYGNSSQIISSNINSHINICKENSQYLEDIQNQSSYSQNQTPRIDLSKAPELNYKYGRTSEIATLKQWILENHTRLITIYGLSGIGKTALTLKLISEITTQFDYIIYRSLDNLPKLINLKNDLQQFLSQSQNPLPEILDYLKSSRCLIILDDVENIFQFGNLAGQYLTEYKDYSRFFQQIATSHHESCVILISCEKPAAIETLESENQHTKTLHLQGLGEDAKAILKEKDLKDDDKWDELIKLYQGHPCWLNIITLAIKELFNGQVSQFLIDEDEVFLGDIEALLENHLERLSDLEKQVINWFAMLDEPIDISQKLAELELSNARFLKVLQSLNRRCLVEKVLIEEKVKFQVNSLVRIYLNN</sequence>
<dbReference type="EMBL" id="CP080598">
    <property type="protein sequence ID" value="QYX32846.1"/>
    <property type="molecule type" value="Genomic_DNA"/>
</dbReference>
<evidence type="ECO:0000313" key="5">
    <source>
        <dbReference type="Proteomes" id="UP000826540"/>
    </source>
</evidence>
<evidence type="ECO:0000259" key="3">
    <source>
        <dbReference type="Pfam" id="PF26355"/>
    </source>
</evidence>
<feature type="domain" description="NB-ARC" evidence="2">
    <location>
        <begin position="151"/>
        <end position="251"/>
    </location>
</feature>
<keyword evidence="5" id="KW-1185">Reference proteome</keyword>
<accession>A0ABX8X2H1</accession>
<dbReference type="Pfam" id="PF26355">
    <property type="entry name" value="HTH_VMAP-M9"/>
    <property type="match status" value="1"/>
</dbReference>
<dbReference type="Pfam" id="PF00931">
    <property type="entry name" value="NB-ARC"/>
    <property type="match status" value="1"/>
</dbReference>
<keyword evidence="1" id="KW-0175">Coiled coil</keyword>
<dbReference type="InterPro" id="IPR002182">
    <property type="entry name" value="NB-ARC"/>
</dbReference>
<protein>
    <submittedName>
        <fullName evidence="4">NACHT domain-containing protein</fullName>
    </submittedName>
</protein>
<feature type="coiled-coil region" evidence="1">
    <location>
        <begin position="368"/>
        <end position="426"/>
    </location>
</feature>
<dbReference type="InterPro" id="IPR027417">
    <property type="entry name" value="P-loop_NTPase"/>
</dbReference>
<dbReference type="RefSeq" id="WP_220610694.1">
    <property type="nucleotide sequence ID" value="NZ_CP080598.1"/>
</dbReference>
<dbReference type="Proteomes" id="UP000826540">
    <property type="component" value="Chromosome"/>
</dbReference>
<dbReference type="SUPFAM" id="SSF52540">
    <property type="entry name" value="P-loop containing nucleoside triphosphate hydrolases"/>
    <property type="match status" value="1"/>
</dbReference>
<dbReference type="InterPro" id="IPR058651">
    <property type="entry name" value="HTH_VMAP-M9"/>
</dbReference>
<name>A0ABX8X2H1_9CYAN</name>
<gene>
    <name evidence="4" type="ORF">K2F26_05705</name>
</gene>
<reference evidence="4 5" key="1">
    <citation type="journal article" date="2022" name="J. Am. Chem. Soc.">
        <title>Biosynthesis of Guanitoxin Enables Global Environmental Detection in Freshwater Cyanobacteria.</title>
        <authorList>
            <person name="Lima S.T."/>
            <person name="Fallon T.R."/>
            <person name="Cordoza J.L."/>
            <person name="Chekan J.R."/>
            <person name="Delbaje E."/>
            <person name="Hopiavuori A.R."/>
            <person name="Alvarenga D.O."/>
            <person name="Wood S.M."/>
            <person name="Luhavaya H."/>
            <person name="Baumgartner J.T."/>
            <person name="Dorr F.A."/>
            <person name="Etchegaray A."/>
            <person name="Pinto E."/>
            <person name="McKinnie S.M.K."/>
            <person name="Fiore M.F."/>
            <person name="Moore B.S."/>
        </authorList>
    </citation>
    <scope>NUCLEOTIDE SEQUENCE [LARGE SCALE GENOMIC DNA]</scope>
    <source>
        <strain evidence="4 5">ITEP-024</strain>
    </source>
</reference>
<dbReference type="Gene3D" id="3.40.50.300">
    <property type="entry name" value="P-loop containing nucleotide triphosphate hydrolases"/>
    <property type="match status" value="1"/>
</dbReference>
<proteinExistence type="predicted"/>